<dbReference type="EMBL" id="UGNX01000001">
    <property type="protein sequence ID" value="STX35488.1"/>
    <property type="molecule type" value="Genomic_DNA"/>
</dbReference>
<dbReference type="PANTHER" id="PTHR30118:SF15">
    <property type="entry name" value="TRANSCRIPTIONAL REGULATORY PROTEIN"/>
    <property type="match status" value="1"/>
</dbReference>
<evidence type="ECO:0000256" key="3">
    <source>
        <dbReference type="ARBA" id="ARBA00023125"/>
    </source>
</evidence>
<dbReference type="CDD" id="cd08417">
    <property type="entry name" value="PBP2_Nitroaromatics_like"/>
    <property type="match status" value="1"/>
</dbReference>
<dbReference type="PROSITE" id="PS50931">
    <property type="entry name" value="HTH_LYSR"/>
    <property type="match status" value="1"/>
</dbReference>
<evidence type="ECO:0000313" key="8">
    <source>
        <dbReference type="Proteomes" id="UP000054854"/>
    </source>
</evidence>
<evidence type="ECO:0000256" key="2">
    <source>
        <dbReference type="ARBA" id="ARBA00023015"/>
    </source>
</evidence>
<dbReference type="InterPro" id="IPR005119">
    <property type="entry name" value="LysR_subst-bd"/>
</dbReference>
<evidence type="ECO:0000313" key="6">
    <source>
        <dbReference type="EMBL" id="KTC83403.1"/>
    </source>
</evidence>
<dbReference type="InterPro" id="IPR000847">
    <property type="entry name" value="LysR_HTH_N"/>
</dbReference>
<gene>
    <name evidence="7" type="primary">lysR_2</name>
    <name evidence="6" type="ORF">Lcin_2090</name>
    <name evidence="7" type="ORF">NCTC12438_02104</name>
</gene>
<dbReference type="SUPFAM" id="SSF46785">
    <property type="entry name" value="Winged helix' DNA-binding domain"/>
    <property type="match status" value="1"/>
</dbReference>
<dbReference type="SUPFAM" id="SSF53850">
    <property type="entry name" value="Periplasmic binding protein-like II"/>
    <property type="match status" value="1"/>
</dbReference>
<dbReference type="Gene3D" id="3.40.190.10">
    <property type="entry name" value="Periplasmic binding protein-like II"/>
    <property type="match status" value="2"/>
</dbReference>
<evidence type="ECO:0000256" key="4">
    <source>
        <dbReference type="ARBA" id="ARBA00023163"/>
    </source>
</evidence>
<dbReference type="PANTHER" id="PTHR30118">
    <property type="entry name" value="HTH-TYPE TRANSCRIPTIONAL REGULATOR LEUO-RELATED"/>
    <property type="match status" value="1"/>
</dbReference>
<evidence type="ECO:0000259" key="5">
    <source>
        <dbReference type="PROSITE" id="PS50931"/>
    </source>
</evidence>
<dbReference type="EMBL" id="LNXX01000042">
    <property type="protein sequence ID" value="KTC83403.1"/>
    <property type="molecule type" value="Genomic_DNA"/>
</dbReference>
<keyword evidence="4" id="KW-0804">Transcription</keyword>
<evidence type="ECO:0000256" key="1">
    <source>
        <dbReference type="ARBA" id="ARBA00009437"/>
    </source>
</evidence>
<dbReference type="Proteomes" id="UP000054854">
    <property type="component" value="Unassembled WGS sequence"/>
</dbReference>
<dbReference type="InterPro" id="IPR050389">
    <property type="entry name" value="LysR-type_TF"/>
</dbReference>
<dbReference type="AlphaFoldDB" id="A0A378IJP9"/>
<name>A0A378IJP9_9GAMM</name>
<feature type="domain" description="HTH lysR-type" evidence="5">
    <location>
        <begin position="6"/>
        <end position="63"/>
    </location>
</feature>
<evidence type="ECO:0000313" key="7">
    <source>
        <dbReference type="EMBL" id="STX35488.1"/>
    </source>
</evidence>
<keyword evidence="2" id="KW-0805">Transcription regulation</keyword>
<dbReference type="InterPro" id="IPR036388">
    <property type="entry name" value="WH-like_DNA-bd_sf"/>
</dbReference>
<dbReference type="STRING" id="28085.Lcin_2090"/>
<evidence type="ECO:0000313" key="9">
    <source>
        <dbReference type="Proteomes" id="UP000255316"/>
    </source>
</evidence>
<organism evidence="7 9">
    <name type="scientific">Legionella cincinnatiensis</name>
    <dbReference type="NCBI Taxonomy" id="28085"/>
    <lineage>
        <taxon>Bacteria</taxon>
        <taxon>Pseudomonadati</taxon>
        <taxon>Pseudomonadota</taxon>
        <taxon>Gammaproteobacteria</taxon>
        <taxon>Legionellales</taxon>
        <taxon>Legionellaceae</taxon>
        <taxon>Legionella</taxon>
    </lineage>
</organism>
<accession>A0A378IJP9</accession>
<dbReference type="Gene3D" id="1.10.10.10">
    <property type="entry name" value="Winged helix-like DNA-binding domain superfamily/Winged helix DNA-binding domain"/>
    <property type="match status" value="1"/>
</dbReference>
<dbReference type="Pfam" id="PF03466">
    <property type="entry name" value="LysR_substrate"/>
    <property type="match status" value="1"/>
</dbReference>
<dbReference type="Pfam" id="PF00126">
    <property type="entry name" value="HTH_1"/>
    <property type="match status" value="1"/>
</dbReference>
<protein>
    <submittedName>
        <fullName evidence="6 7">Transcriptional regulator</fullName>
    </submittedName>
</protein>
<proteinExistence type="inferred from homology"/>
<reference evidence="7 9" key="2">
    <citation type="submission" date="2018-06" db="EMBL/GenBank/DDBJ databases">
        <authorList>
            <consortium name="Pathogen Informatics"/>
            <person name="Doyle S."/>
        </authorList>
    </citation>
    <scope>NUCLEOTIDE SEQUENCE [LARGE SCALE GENOMIC DNA]</scope>
    <source>
        <strain evidence="7 9">NCTC12438</strain>
    </source>
</reference>
<reference evidence="6 8" key="1">
    <citation type="submission" date="2015-11" db="EMBL/GenBank/DDBJ databases">
        <title>Genomic analysis of 38 Legionella species identifies large and diverse effector repertoires.</title>
        <authorList>
            <person name="Burstein D."/>
            <person name="Amaro F."/>
            <person name="Zusman T."/>
            <person name="Lifshitz Z."/>
            <person name="Cohen O."/>
            <person name="Gilbert J.A."/>
            <person name="Pupko T."/>
            <person name="Shuman H.A."/>
            <person name="Segal G."/>
        </authorList>
    </citation>
    <scope>NUCLEOTIDE SEQUENCE [LARGE SCALE GENOMIC DNA]</scope>
    <source>
        <strain evidence="6 8">CDC#72-OH-14</strain>
    </source>
</reference>
<sequence length="305" mass="35437">MDIRKINLNLLLHLSTLLTERSVSKAAEKSCISQTAMSHILRQLRDLFDDPLFIRRPQGLQPTQKALKLEPKINEFLNTSNSIFQEDIFEPQSEKFLFKTALAGHGEYMILPRLCAYLAKNAPNFSLHVSSVSEYFSLEHLLANELDFVIAPGFIETGPTINKELLLEEEAACIMNKAHPLANRELTQDMYLESEQIDIKVSYLEGDNILYKALHQYRHRNIKITVSNIISAMEIVKYIDLIATVPMKLAVFLQDRYQFIIKPFPFPNKEFSIYFFYHMRLTNYKPLQWMIEIIKSLLQKPNCFT</sequence>
<dbReference type="OrthoDB" id="8557381at2"/>
<dbReference type="InterPro" id="IPR037402">
    <property type="entry name" value="YidZ_PBP2"/>
</dbReference>
<keyword evidence="3" id="KW-0238">DNA-binding</keyword>
<dbReference type="InterPro" id="IPR036390">
    <property type="entry name" value="WH_DNA-bd_sf"/>
</dbReference>
<keyword evidence="8" id="KW-1185">Reference proteome</keyword>
<dbReference type="Proteomes" id="UP000255316">
    <property type="component" value="Unassembled WGS sequence"/>
</dbReference>
<dbReference type="RefSeq" id="WP_058465250.1">
    <property type="nucleotide sequence ID" value="NZ_CAAAHQ010000005.1"/>
</dbReference>
<comment type="similarity">
    <text evidence="1">Belongs to the LysR transcriptional regulatory family.</text>
</comment>
<dbReference type="GO" id="GO:0003677">
    <property type="term" value="F:DNA binding"/>
    <property type="evidence" value="ECO:0007669"/>
    <property type="project" value="UniProtKB-KW"/>
</dbReference>
<dbReference type="GO" id="GO:0003700">
    <property type="term" value="F:DNA-binding transcription factor activity"/>
    <property type="evidence" value="ECO:0007669"/>
    <property type="project" value="InterPro"/>
</dbReference>